<organism evidence="1 2">
    <name type="scientific">Edaphobacter aggregans</name>
    <dbReference type="NCBI Taxonomy" id="570835"/>
    <lineage>
        <taxon>Bacteria</taxon>
        <taxon>Pseudomonadati</taxon>
        <taxon>Acidobacteriota</taxon>
        <taxon>Terriglobia</taxon>
        <taxon>Terriglobales</taxon>
        <taxon>Acidobacteriaceae</taxon>
        <taxon>Edaphobacter</taxon>
    </lineage>
</organism>
<dbReference type="Proteomes" id="UP000269669">
    <property type="component" value="Unassembled WGS sequence"/>
</dbReference>
<accession>A0A428MK08</accession>
<name>A0A428MK08_9BACT</name>
<comment type="caution">
    <text evidence="1">The sequence shown here is derived from an EMBL/GenBank/DDBJ whole genome shotgun (WGS) entry which is preliminary data.</text>
</comment>
<protein>
    <submittedName>
        <fullName evidence="1">Uncharacterized protein</fullName>
    </submittedName>
</protein>
<proteinExistence type="predicted"/>
<dbReference type="EMBL" id="RSDW01000001">
    <property type="protein sequence ID" value="RSL17212.1"/>
    <property type="molecule type" value="Genomic_DNA"/>
</dbReference>
<dbReference type="AlphaFoldDB" id="A0A428MK08"/>
<dbReference type="OrthoDB" id="1492661at2"/>
<keyword evidence="2" id="KW-1185">Reference proteome</keyword>
<gene>
    <name evidence="1" type="ORF">EDE15_2742</name>
</gene>
<reference evidence="1 2" key="1">
    <citation type="submission" date="2018-12" db="EMBL/GenBank/DDBJ databases">
        <title>Sequencing of bacterial isolates from soil warming experiment in Harvard Forest, Massachusetts, USA.</title>
        <authorList>
            <person name="Deangelis K."/>
        </authorList>
    </citation>
    <scope>NUCLEOTIDE SEQUENCE [LARGE SCALE GENOMIC DNA]</scope>
    <source>
        <strain evidence="1 2">EB153</strain>
    </source>
</reference>
<evidence type="ECO:0000313" key="2">
    <source>
        <dbReference type="Proteomes" id="UP000269669"/>
    </source>
</evidence>
<evidence type="ECO:0000313" key="1">
    <source>
        <dbReference type="EMBL" id="RSL17212.1"/>
    </source>
</evidence>
<sequence length="445" mass="51470">MSLRSHVDMCLFVRIMRADVEHVSSQGIEDLDRAKDVEPALRLWRAQYEAHTTTWFHELYHYWQGLRLPFLFWFACYSFRWIMTGFRDFMRSNLPFDQWNGIAPQLEYLSLKQHCLYMGVGEFILRVEDVPPPSGWKCQAMLSPLDLIEGATSIAEWQVQSPTHGPNTKEFFRWCKRHPAYVDAFQFVTQALGSDELALRCFNPLVEAAFHTSQPVRGFVELLSRFIPFLESPIGKAFIAQNEPCRWSFLFQDFLSEIEFEAKPNSIRGVYLEMPFCLMERDTWIEASWDGADFLHPYLTPNARTWSKLEKQDPLLSLVLSQLPWSSQTAFDTCVNNFYPPLTLLHLAATDGKNRLIVTGGERQKDPALDPLASGNLLWLLTAFSVVRRATGSHFDPGLRLCHHSNCPRYEGNYCNLYPVIPARWQDCGFPDRVQEIIDVLSHSK</sequence>
<dbReference type="RefSeq" id="WP_125485728.1">
    <property type="nucleotide sequence ID" value="NZ_RSDW01000001.1"/>
</dbReference>